<gene>
    <name evidence="3" type="ORF">V6624_03300</name>
</gene>
<evidence type="ECO:0000313" key="3">
    <source>
        <dbReference type="EMBL" id="WXK50666.1"/>
    </source>
</evidence>
<dbReference type="RefSeq" id="WP_338840841.1">
    <property type="nucleotide sequence ID" value="NZ_CP147988.1"/>
</dbReference>
<dbReference type="InterPro" id="IPR044023">
    <property type="entry name" value="Ig_7"/>
</dbReference>
<dbReference type="InterPro" id="IPR026341">
    <property type="entry name" value="T9SS_type_B"/>
</dbReference>
<evidence type="ECO:0000259" key="2">
    <source>
        <dbReference type="Pfam" id="PF19081"/>
    </source>
</evidence>
<keyword evidence="4" id="KW-1185">Reference proteome</keyword>
<accession>A0ABZ2QCU6</accession>
<dbReference type="NCBIfam" id="TIGR04131">
    <property type="entry name" value="Bac_Flav_CTERM"/>
    <property type="match status" value="1"/>
</dbReference>
<keyword evidence="1" id="KW-0732">Signal</keyword>
<sequence length="1450" mass="153765">MAKNYINFLHFVSFFIFFALLPSKLSAQCAGDDNINELICDISNPAYQSINLFTLLGGTPVPGGTWTDDNNLKGLDPVTGILNPQLIVEGGTYHYTYTAPTTSGCVDDKAVVTITIGAYAGVGSQATVCNKASTFNLFTAFDSNAMGPHGNGVFTNTITGQIVESVINIADIDQKTTLYYTYTVPPVLACSPTEKSTNIVVTVLRAPKAGTPDDLILCGTTDLGSYTNLDLFDRLTDYDSGGTWAGTGLTSNTDHNINLQELFDTNGPGEYTYTYTVLAVPDNNICKDETASIVITLEKRLDFTGAAIVVNKDICESEITTASYSGIITQGLENIPNGEYEVAYNVVGPGVSQPLTATRNFINGVFSFSISSSYFRQVGEYTITVTGIVSTSSQKSCVDIFSPFSTILTIYPLPNLDNAVLTASPVCQNEDGLIEITAPQLLDGNYRITYNINGDNVVAGQTAVIQAVGGKASFTVPGNLNVKSGLSVISILNIVNITNASTQCSAAVNIAGNLIINPLPNAAPVRVTVNDFCLNDSVSASVFGLENLTNASISYMLSGSNSSAVQTVARSVTNGRLNFIIPAGLLVNTGTTKITLLNLTNTITNCDVDLVNVADDFIINPIPPAPTVLNQDFCQNDGATIADLLPKGVQYKWYNSPSLTTRLAYEYVLKTEDYYVTETSAAGCTSEPTKISVTIHPLPNLVNAVLTATSVCQSKDASIEITAPQLLDGNYSITYNINGDNLATGQTALMQATGGKATFTIPGSLNVKSGLSVISILNIVNITNPSPQCGKAVNVAGNLIINPLPNATTVKVAVNDFCLNAPVPALISGLGSLTNVSITYSLSESNSSAVQTIAGAVTDGRLDFTIPAGLLLNSGATKITLLNLTNTATNCDVDLINVTDDFIINPIPDAPIAQDMEFCKSDNATAADLVPSGAEYKWYNSATLTTPLAANYVLKTEDYYVTETSAAGCTSAPTKISVIIQPLPNLDNAVLTATPICIGKEALIEVTAPQLLDGDYRIVYNINGDNVATGQITVMQATGGKASFTISSNLSANAGLSVITIVNIVNITNPFPQCSNTAFLAGNLVINPLPNASTVSVAVNDFCLNDPVSASISGLGNLTNASISYTLSESNSSGVQTISQAVVNGKLDFTIPAGLLLNAGTTKITLLNLINTTTNCDVNLSNVTDDFIINPIPSAPAAQNQKFCKVDEAEVANLVPNGNQYKWYNSPTSTTPLASTLALESGNYYVRETSAEGCTSEATTVLVTIDDSPVPVLNSEGQNFCGLNNPTISDLSNNTNVPSSVVWYDSPNNGNLLSSTTSLIEQGKYYGFNFSSTDCLSSQYIEVTVTLTDCDNVPNDFFIPDGFSPNGDGVNDWFVIKDIEFLYPNYTLEIYNRYGNGMYKGDKNKPAWDGKNYERSGIAGGIAPNGVYFYVLHFNKDNKPPKQGRLYLNR</sequence>
<feature type="signal peptide" evidence="1">
    <location>
        <begin position="1"/>
        <end position="27"/>
    </location>
</feature>
<protein>
    <submittedName>
        <fullName evidence="3">Gliding motility-associated C-terminal domain-containing protein</fullName>
    </submittedName>
</protein>
<organism evidence="3 4">
    <name type="scientific">Flavobacterium ginsenosidimutans</name>
    <dbReference type="NCBI Taxonomy" id="687844"/>
    <lineage>
        <taxon>Bacteria</taxon>
        <taxon>Pseudomonadati</taxon>
        <taxon>Bacteroidota</taxon>
        <taxon>Flavobacteriia</taxon>
        <taxon>Flavobacteriales</taxon>
        <taxon>Flavobacteriaceae</taxon>
        <taxon>Flavobacterium</taxon>
    </lineage>
</organism>
<feature type="domain" description="Ig-like" evidence="2">
    <location>
        <begin position="908"/>
        <end position="982"/>
    </location>
</feature>
<proteinExistence type="predicted"/>
<dbReference type="Proteomes" id="UP001447857">
    <property type="component" value="Chromosome"/>
</dbReference>
<name>A0ABZ2QCU6_9FLAO</name>
<evidence type="ECO:0000313" key="4">
    <source>
        <dbReference type="Proteomes" id="UP001447857"/>
    </source>
</evidence>
<evidence type="ECO:0000256" key="1">
    <source>
        <dbReference type="SAM" id="SignalP"/>
    </source>
</evidence>
<feature type="domain" description="Ig-like" evidence="2">
    <location>
        <begin position="623"/>
        <end position="697"/>
    </location>
</feature>
<feature type="domain" description="Ig-like" evidence="2">
    <location>
        <begin position="1193"/>
        <end position="1265"/>
    </location>
</feature>
<dbReference type="Pfam" id="PF19081">
    <property type="entry name" value="Ig_7"/>
    <property type="match status" value="3"/>
</dbReference>
<reference evidence="3 4" key="1">
    <citation type="submission" date="2024-02" db="EMBL/GenBank/DDBJ databases">
        <title>complete genome of Flavobacterium ginsenosidimutans Str. YTB16.</title>
        <authorList>
            <person name="Wang Q."/>
        </authorList>
    </citation>
    <scope>NUCLEOTIDE SEQUENCE [LARGE SCALE GENOMIC DNA]</scope>
    <source>
        <strain evidence="3 4">YTB16</strain>
    </source>
</reference>
<dbReference type="Pfam" id="PF13585">
    <property type="entry name" value="CHU_C"/>
    <property type="match status" value="1"/>
</dbReference>
<dbReference type="EMBL" id="CP147988">
    <property type="protein sequence ID" value="WXK50666.1"/>
    <property type="molecule type" value="Genomic_DNA"/>
</dbReference>
<feature type="chain" id="PRO_5045703059" evidence="1">
    <location>
        <begin position="28"/>
        <end position="1450"/>
    </location>
</feature>